<dbReference type="InterPro" id="IPR025354">
    <property type="entry name" value="DUF4258"/>
</dbReference>
<evidence type="ECO:0000313" key="1">
    <source>
        <dbReference type="EMBL" id="PED16462.1"/>
    </source>
</evidence>
<evidence type="ECO:0008006" key="5">
    <source>
        <dbReference type="Google" id="ProtNLM"/>
    </source>
</evidence>
<gene>
    <name evidence="2" type="ORF">COE48_05480</name>
    <name evidence="1" type="ORF">CON01_01015</name>
</gene>
<dbReference type="EMBL" id="NVMD01000002">
    <property type="protein sequence ID" value="PED16462.1"/>
    <property type="molecule type" value="Genomic_DNA"/>
</dbReference>
<evidence type="ECO:0000313" key="2">
    <source>
        <dbReference type="EMBL" id="PGZ05036.1"/>
    </source>
</evidence>
<dbReference type="Proteomes" id="UP000220127">
    <property type="component" value="Unassembled WGS sequence"/>
</dbReference>
<proteinExistence type="predicted"/>
<dbReference type="EMBL" id="NUPM01000005">
    <property type="protein sequence ID" value="PGZ05036.1"/>
    <property type="molecule type" value="Genomic_DNA"/>
</dbReference>
<dbReference type="Proteomes" id="UP000223445">
    <property type="component" value="Unassembled WGS sequence"/>
</dbReference>
<comment type="caution">
    <text evidence="1">The sequence shown here is derived from an EMBL/GenBank/DDBJ whole genome shotgun (WGS) entry which is preliminary data.</text>
</comment>
<protein>
    <recommendedName>
        <fullName evidence="5">DUF4258 domain-containing protein</fullName>
    </recommendedName>
</protein>
<reference evidence="3 4" key="1">
    <citation type="submission" date="2017-09" db="EMBL/GenBank/DDBJ databases">
        <title>Large-scale bioinformatics analysis of Bacillus genomes uncovers conserved roles of natural products in bacterial physiology.</title>
        <authorList>
            <consortium name="Agbiome Team Llc"/>
            <person name="Bleich R.M."/>
            <person name="Grubbs K.J."/>
            <person name="Santa Maria K.C."/>
            <person name="Allen S.E."/>
            <person name="Farag S."/>
            <person name="Shank E.A."/>
            <person name="Bowers A."/>
        </authorList>
    </citation>
    <scope>NUCLEOTIDE SEQUENCE [LARGE SCALE GENOMIC DNA]</scope>
    <source>
        <strain evidence="2 4">AFS030179</strain>
        <strain evidence="1 3">AFS094940</strain>
    </source>
</reference>
<dbReference type="AlphaFoldDB" id="A0A9X6U4X8"/>
<name>A0A9X6U4X8_BACTU</name>
<dbReference type="Pfam" id="PF14076">
    <property type="entry name" value="DUF4258"/>
    <property type="match status" value="1"/>
</dbReference>
<organism evidence="1 3">
    <name type="scientific">Bacillus thuringiensis</name>
    <dbReference type="NCBI Taxonomy" id="1428"/>
    <lineage>
        <taxon>Bacteria</taxon>
        <taxon>Bacillati</taxon>
        <taxon>Bacillota</taxon>
        <taxon>Bacilli</taxon>
        <taxon>Bacillales</taxon>
        <taxon>Bacillaceae</taxon>
        <taxon>Bacillus</taxon>
        <taxon>Bacillus cereus group</taxon>
    </lineage>
</organism>
<evidence type="ECO:0000313" key="3">
    <source>
        <dbReference type="Proteomes" id="UP000220127"/>
    </source>
</evidence>
<accession>A0A9X6U4X8</accession>
<sequence length="101" mass="12073">MKIEFSYHAKQRMKKRLITEGEILCTLLYGEQFEGKTRFTKEYRYKDFIIVVSERNSKTIIVTCKYTIQFTNRVRYYVKHNDVGFYEALAILRRSGLQVAS</sequence>
<evidence type="ECO:0000313" key="4">
    <source>
        <dbReference type="Proteomes" id="UP000223445"/>
    </source>
</evidence>
<dbReference type="RefSeq" id="WP_097877121.1">
    <property type="nucleotide sequence ID" value="NZ_JBALLD010000003.1"/>
</dbReference>